<evidence type="ECO:0000259" key="12">
    <source>
        <dbReference type="PROSITE" id="PS51371"/>
    </source>
</evidence>
<evidence type="ECO:0000256" key="11">
    <source>
        <dbReference type="PROSITE-ProRule" id="PRU00703"/>
    </source>
</evidence>
<dbReference type="InterPro" id="IPR001347">
    <property type="entry name" value="SIS_dom"/>
</dbReference>
<sequence>MTTNPFIDSANQVFATELAAIEEVQQFVDQQFVKACEIMFGCQGRIIVIGMGKSGHIGNKIAATLASTGSPAFFVHPGEASHGDLGMITKDDVVLMISNSGETQEVISILPVIKRLGAPVISMTGNPSSTMARNATVHLCVKVSKEACPLGLAPTASTTATLVMGDALAVALLEARGFTADDFALSHPGGSLGRRLLLTVADVMHQGDAIPMVNSHCTVKEALFEMSAKSLGMTAIVDESSQLQGIFTDGDLRRIIEQKVDIHTTPITQVMTAKSTTARADMLAAEVLNIMETKRINGLIVVNENNIPVGALNTQDLLRAGVL</sequence>
<keyword evidence="9" id="KW-0479">Metal-binding</keyword>
<dbReference type="EMBL" id="WEIA01000005">
    <property type="protein sequence ID" value="NLR21807.1"/>
    <property type="molecule type" value="Genomic_DNA"/>
</dbReference>
<dbReference type="RefSeq" id="WP_010605930.1">
    <property type="nucleotide sequence ID" value="NZ_CBCSDF010000010.1"/>
</dbReference>
<keyword evidence="9" id="KW-0862">Zinc</keyword>
<evidence type="ECO:0000256" key="6">
    <source>
        <dbReference type="ARBA" id="ARBA00023235"/>
    </source>
</evidence>
<dbReference type="Pfam" id="PF00571">
    <property type="entry name" value="CBS"/>
    <property type="match status" value="2"/>
</dbReference>
<evidence type="ECO:0000256" key="7">
    <source>
        <dbReference type="ARBA" id="ARBA00060658"/>
    </source>
</evidence>
<feature type="domain" description="CBS" evidence="12">
    <location>
        <begin position="204"/>
        <end position="262"/>
    </location>
</feature>
<dbReference type="InterPro" id="IPR035474">
    <property type="entry name" value="SIS_Kpsf"/>
</dbReference>
<evidence type="ECO:0000256" key="2">
    <source>
        <dbReference type="ARBA" id="ARBA00008165"/>
    </source>
</evidence>
<dbReference type="InterPro" id="IPR046342">
    <property type="entry name" value="CBS_dom_sf"/>
</dbReference>
<evidence type="ECO:0000313" key="17">
    <source>
        <dbReference type="Proteomes" id="UP001304419"/>
    </source>
</evidence>
<dbReference type="Proteomes" id="UP000646877">
    <property type="component" value="Unassembled WGS sequence"/>
</dbReference>
<evidence type="ECO:0000256" key="8">
    <source>
        <dbReference type="PIRNR" id="PIRNR004692"/>
    </source>
</evidence>
<dbReference type="PANTHER" id="PTHR42745:SF1">
    <property type="entry name" value="ARABINOSE 5-PHOSPHATE ISOMERASE KDSD"/>
    <property type="match status" value="1"/>
</dbReference>
<dbReference type="InterPro" id="IPR004800">
    <property type="entry name" value="KdsD/KpsF-type"/>
</dbReference>
<dbReference type="SUPFAM" id="SSF53697">
    <property type="entry name" value="SIS domain"/>
    <property type="match status" value="1"/>
</dbReference>
<dbReference type="NCBIfam" id="TIGR00393">
    <property type="entry name" value="kpsF"/>
    <property type="match status" value="1"/>
</dbReference>
<dbReference type="GO" id="GO:0046872">
    <property type="term" value="F:metal ion binding"/>
    <property type="evidence" value="ECO:0007669"/>
    <property type="project" value="UniProtKB-KW"/>
</dbReference>
<feature type="site" description="Catalytically relevant" evidence="10">
    <location>
        <position position="187"/>
    </location>
</feature>
<dbReference type="FunFam" id="3.10.580.10:FF:000007">
    <property type="entry name" value="Arabinose 5-phosphate isomerase"/>
    <property type="match status" value="1"/>
</dbReference>
<dbReference type="PIRSF" id="PIRSF004692">
    <property type="entry name" value="KdsD_KpsF"/>
    <property type="match status" value="1"/>
</dbReference>
<evidence type="ECO:0000313" key="15">
    <source>
        <dbReference type="EMBL" id="WOX28345.1"/>
    </source>
</evidence>
<feature type="domain" description="SIS" evidence="13">
    <location>
        <begin position="35"/>
        <end position="178"/>
    </location>
</feature>
<organism evidence="14 16">
    <name type="scientific">Pseudoalteromonas maricaloris</name>
    <dbReference type="NCBI Taxonomy" id="184924"/>
    <lineage>
        <taxon>Bacteria</taxon>
        <taxon>Pseudomonadati</taxon>
        <taxon>Pseudomonadota</taxon>
        <taxon>Gammaproteobacteria</taxon>
        <taxon>Alteromonadales</taxon>
        <taxon>Pseudoalteromonadaceae</taxon>
        <taxon>Pseudoalteromonas</taxon>
    </lineage>
</organism>
<reference evidence="15 17" key="2">
    <citation type="submission" date="2023-10" db="EMBL/GenBank/DDBJ databases">
        <title>To unveil natural product biosynthetic capacity in Pseudoalteromonas.</title>
        <authorList>
            <person name="Wang J."/>
        </authorList>
    </citation>
    <scope>NUCLEOTIDE SEQUENCE [LARGE SCALE GENOMIC DNA]</scope>
    <source>
        <strain evidence="15 17">DSM 15914</strain>
    </source>
</reference>
<evidence type="ECO:0000313" key="16">
    <source>
        <dbReference type="Proteomes" id="UP000646877"/>
    </source>
</evidence>
<dbReference type="Pfam" id="PF01380">
    <property type="entry name" value="SIS"/>
    <property type="match status" value="1"/>
</dbReference>
<dbReference type="GO" id="GO:0097367">
    <property type="term" value="F:carbohydrate derivative binding"/>
    <property type="evidence" value="ECO:0007669"/>
    <property type="project" value="InterPro"/>
</dbReference>
<dbReference type="CDD" id="cd05014">
    <property type="entry name" value="SIS_Kpsf"/>
    <property type="match status" value="1"/>
</dbReference>
<dbReference type="GeneID" id="98337264"/>
<keyword evidence="5 11" id="KW-0129">CBS domain</keyword>
<feature type="binding site" evidence="9">
    <location>
        <position position="76"/>
    </location>
    <ligand>
        <name>Zn(2+)</name>
        <dbReference type="ChEBI" id="CHEBI:29105"/>
    </ligand>
</feature>
<feature type="domain" description="CBS" evidence="12">
    <location>
        <begin position="271"/>
        <end position="323"/>
    </location>
</feature>
<gene>
    <name evidence="14" type="ORF">F9Y85_10835</name>
    <name evidence="15" type="ORF">R5H13_17220</name>
</gene>
<dbReference type="PANTHER" id="PTHR42745">
    <property type="match status" value="1"/>
</dbReference>
<dbReference type="EMBL" id="CP137578">
    <property type="protein sequence ID" value="WOX28345.1"/>
    <property type="molecule type" value="Genomic_DNA"/>
</dbReference>
<dbReference type="GO" id="GO:1901135">
    <property type="term" value="P:carbohydrate derivative metabolic process"/>
    <property type="evidence" value="ECO:0007669"/>
    <property type="project" value="InterPro"/>
</dbReference>
<comment type="pathway">
    <text evidence="1">Bacterial outer membrane biogenesis; lipopolysaccharide biosynthesis.</text>
</comment>
<evidence type="ECO:0000256" key="4">
    <source>
        <dbReference type="ARBA" id="ARBA00022737"/>
    </source>
</evidence>
<comment type="pathway">
    <text evidence="7">Carbohydrate biosynthesis; 3-deoxy-D-manno-octulosonate biosynthesis; 3-deoxy-D-manno-octulosonate from D-ribulose 5-phosphate: step 1/3.</text>
</comment>
<dbReference type="PROSITE" id="PS51464">
    <property type="entry name" value="SIS"/>
    <property type="match status" value="1"/>
</dbReference>
<dbReference type="InterPro" id="IPR000644">
    <property type="entry name" value="CBS_dom"/>
</dbReference>
<evidence type="ECO:0000259" key="13">
    <source>
        <dbReference type="PROSITE" id="PS51464"/>
    </source>
</evidence>
<dbReference type="AlphaFoldDB" id="A0A8I2GZW8"/>
<evidence type="ECO:0000256" key="3">
    <source>
        <dbReference type="ARBA" id="ARBA00011881"/>
    </source>
</evidence>
<proteinExistence type="inferred from homology"/>
<dbReference type="GO" id="GO:0005975">
    <property type="term" value="P:carbohydrate metabolic process"/>
    <property type="evidence" value="ECO:0007669"/>
    <property type="project" value="InterPro"/>
</dbReference>
<protein>
    <recommendedName>
        <fullName evidence="8">Arabinose 5-phosphate isomerase</fullName>
        <shortName evidence="8">API</shortName>
        <ecNumber evidence="8">5.3.1.13</ecNumber>
    </recommendedName>
</protein>
<dbReference type="EC" id="5.3.1.13" evidence="8"/>
<keyword evidence="6 8" id="KW-0413">Isomerase</keyword>
<comment type="subunit">
    <text evidence="3">Homotetramer.</text>
</comment>
<dbReference type="Gene3D" id="3.10.580.10">
    <property type="entry name" value="CBS-domain"/>
    <property type="match status" value="1"/>
</dbReference>
<reference evidence="14" key="1">
    <citation type="submission" date="2019-10" db="EMBL/GenBank/DDBJ databases">
        <authorList>
            <person name="Paulsen S."/>
        </authorList>
    </citation>
    <scope>NUCLEOTIDE SEQUENCE</scope>
    <source>
        <strain evidence="14">LMG 19692</strain>
    </source>
</reference>
<evidence type="ECO:0000256" key="10">
    <source>
        <dbReference type="PIRSR" id="PIRSR004692-3"/>
    </source>
</evidence>
<dbReference type="SMART" id="SM00116">
    <property type="entry name" value="CBS"/>
    <property type="match status" value="2"/>
</dbReference>
<dbReference type="CDD" id="cd04604">
    <property type="entry name" value="CBS_pair_SIS_assoc"/>
    <property type="match status" value="1"/>
</dbReference>
<feature type="site" description="Catalytically relevant" evidence="10">
    <location>
        <position position="53"/>
    </location>
</feature>
<keyword evidence="4" id="KW-0677">Repeat</keyword>
<name>A0A8I2GZW8_9GAMM</name>
<dbReference type="Gene3D" id="3.40.50.10490">
    <property type="entry name" value="Glucose-6-phosphate isomerase like protein, domain 1"/>
    <property type="match status" value="1"/>
</dbReference>
<keyword evidence="17" id="KW-1185">Reference proteome</keyword>
<dbReference type="GO" id="GO:0019146">
    <property type="term" value="F:arabinose-5-phosphate isomerase activity"/>
    <property type="evidence" value="ECO:0007669"/>
    <property type="project" value="UniProtKB-EC"/>
</dbReference>
<evidence type="ECO:0000256" key="5">
    <source>
        <dbReference type="ARBA" id="ARBA00023122"/>
    </source>
</evidence>
<dbReference type="Proteomes" id="UP001304419">
    <property type="component" value="Chromosome 1"/>
</dbReference>
<dbReference type="FunFam" id="3.40.50.10490:FF:000011">
    <property type="entry name" value="Arabinose 5-phosphate isomerase"/>
    <property type="match status" value="1"/>
</dbReference>
<dbReference type="PROSITE" id="PS51371">
    <property type="entry name" value="CBS"/>
    <property type="match status" value="2"/>
</dbReference>
<dbReference type="InterPro" id="IPR050986">
    <property type="entry name" value="GutQ/KpsF_isomerases"/>
</dbReference>
<evidence type="ECO:0000256" key="1">
    <source>
        <dbReference type="ARBA" id="ARBA00004756"/>
    </source>
</evidence>
<dbReference type="InterPro" id="IPR046348">
    <property type="entry name" value="SIS_dom_sf"/>
</dbReference>
<comment type="catalytic activity">
    <reaction evidence="8">
        <text>D-arabinose 5-phosphate = D-ribulose 5-phosphate</text>
        <dbReference type="Rhea" id="RHEA:23104"/>
        <dbReference type="ChEBI" id="CHEBI:57693"/>
        <dbReference type="ChEBI" id="CHEBI:58121"/>
        <dbReference type="EC" id="5.3.1.13"/>
    </reaction>
</comment>
<feature type="site" description="Catalytically relevant" evidence="10">
    <location>
        <position position="146"/>
    </location>
</feature>
<feature type="site" description="Catalytically relevant" evidence="10">
    <location>
        <position position="105"/>
    </location>
</feature>
<accession>A0A8I2GZW8</accession>
<comment type="similarity">
    <text evidence="2 8">Belongs to the SIS family. GutQ/KpsF subfamily.</text>
</comment>
<evidence type="ECO:0000256" key="9">
    <source>
        <dbReference type="PIRSR" id="PIRSR004692-2"/>
    </source>
</evidence>
<evidence type="ECO:0000313" key="14">
    <source>
        <dbReference type="EMBL" id="NLR21807.1"/>
    </source>
</evidence>